<dbReference type="Pfam" id="PF13399">
    <property type="entry name" value="LytR_C"/>
    <property type="match status" value="1"/>
</dbReference>
<feature type="compositionally biased region" description="Basic and acidic residues" evidence="2">
    <location>
        <begin position="128"/>
        <end position="142"/>
    </location>
</feature>
<feature type="region of interest" description="Disordered" evidence="2">
    <location>
        <begin position="990"/>
        <end position="1024"/>
    </location>
</feature>
<dbReference type="AlphaFoldDB" id="A0A543JHL0"/>
<dbReference type="PANTHER" id="PTHR33392:SF6">
    <property type="entry name" value="POLYISOPRENYL-TEICHOIC ACID--PEPTIDOGLYCAN TEICHOIC ACID TRANSFERASE TAGU"/>
    <property type="match status" value="1"/>
</dbReference>
<feature type="domain" description="LytR/CpsA/Psr regulator C-terminal" evidence="4">
    <location>
        <begin position="1030"/>
        <end position="1113"/>
    </location>
</feature>
<dbReference type="InterPro" id="IPR027381">
    <property type="entry name" value="LytR/CpsA/Psr_C"/>
</dbReference>
<name>A0A543JHL0_9PSEU</name>
<organism evidence="5 6">
    <name type="scientific">Saccharothrix saharensis</name>
    <dbReference type="NCBI Taxonomy" id="571190"/>
    <lineage>
        <taxon>Bacteria</taxon>
        <taxon>Bacillati</taxon>
        <taxon>Actinomycetota</taxon>
        <taxon>Actinomycetes</taxon>
        <taxon>Pseudonocardiales</taxon>
        <taxon>Pseudonocardiaceae</taxon>
        <taxon>Saccharothrix</taxon>
    </lineage>
</organism>
<evidence type="ECO:0000313" key="5">
    <source>
        <dbReference type="EMBL" id="TQM82261.1"/>
    </source>
</evidence>
<keyword evidence="6" id="KW-1185">Reference proteome</keyword>
<dbReference type="NCBIfam" id="TIGR00350">
    <property type="entry name" value="lytR_cpsA_psr"/>
    <property type="match status" value="1"/>
</dbReference>
<dbReference type="InterPro" id="IPR050922">
    <property type="entry name" value="LytR/CpsA/Psr_CW_biosynth"/>
</dbReference>
<dbReference type="RefSeq" id="WP_141980111.1">
    <property type="nucleotide sequence ID" value="NZ_VFPP01000001.1"/>
</dbReference>
<dbReference type="PANTHER" id="PTHR33392">
    <property type="entry name" value="POLYISOPRENYL-TEICHOIC ACID--PEPTIDOGLYCAN TEICHOIC ACID TRANSFERASE TAGU"/>
    <property type="match status" value="1"/>
</dbReference>
<feature type="domain" description="Cell envelope-related transcriptional attenuator" evidence="3">
    <location>
        <begin position="738"/>
        <end position="903"/>
    </location>
</feature>
<dbReference type="OrthoDB" id="9782542at2"/>
<comment type="caution">
    <text evidence="5">The sequence shown here is derived from an EMBL/GenBank/DDBJ whole genome shotgun (WGS) entry which is preliminary data.</text>
</comment>
<evidence type="ECO:0000256" key="2">
    <source>
        <dbReference type="SAM" id="MobiDB-lite"/>
    </source>
</evidence>
<dbReference type="Gene3D" id="3.30.70.2390">
    <property type="match status" value="1"/>
</dbReference>
<feature type="compositionally biased region" description="Basic and acidic residues" evidence="2">
    <location>
        <begin position="61"/>
        <end position="73"/>
    </location>
</feature>
<feature type="compositionally biased region" description="Basic and acidic residues" evidence="2">
    <location>
        <begin position="88"/>
        <end position="98"/>
    </location>
</feature>
<feature type="compositionally biased region" description="Basic and acidic residues" evidence="2">
    <location>
        <begin position="280"/>
        <end position="290"/>
    </location>
</feature>
<dbReference type="InterPro" id="IPR004474">
    <property type="entry name" value="LytR_CpsA_psr"/>
</dbReference>
<feature type="compositionally biased region" description="Basic and acidic residues" evidence="2">
    <location>
        <begin position="333"/>
        <end position="348"/>
    </location>
</feature>
<feature type="compositionally biased region" description="Low complexity" evidence="2">
    <location>
        <begin position="1004"/>
        <end position="1013"/>
    </location>
</feature>
<feature type="compositionally biased region" description="Basic and acidic residues" evidence="2">
    <location>
        <begin position="158"/>
        <end position="172"/>
    </location>
</feature>
<feature type="region of interest" description="Disordered" evidence="2">
    <location>
        <begin position="614"/>
        <end position="648"/>
    </location>
</feature>
<evidence type="ECO:0000259" key="4">
    <source>
        <dbReference type="Pfam" id="PF13399"/>
    </source>
</evidence>
<proteinExistence type="inferred from homology"/>
<sequence>MPDEPRRGGPGPGGDQAPQDDQPTGRRRRSLDGGGLSVSDLLEQHSRTNIPRPVPPGPSDTGRRAAPEPEPPRRPAPPQNGRQAPEGTGRRAAPEPPRRQAPPPAAPPSNDFFAPAGEGTGTRTPRPVPEDTGARRRPDEPGPARPGRTAPPPNGHPGRPDDLAPRPGEPSRRIPANGRPGPDVPRAPQDPAAPPRPADGTGRRPHPGRRHPDPAAPRPEGLAPDASRRVPDGSGPRRRPEDLTPDGPGRVAESTGQRRRPDDLAPDAPRRVPDGSGPRQRPENAPRRPAEGPQALAPDASRRVPDGSGPRRRPDDLAPPGRRVAEGAPADGTGRRLADGPRPGEHTGRRPHPGPPATGSGPHDLTGGPGTGRRPRPEAPADPRRPAPGAPGEDPVGRRPDGSGPRRLADGPPAPPIAPPDGPRRLADGPPAPPVDGPRRLADGPPVDGPRRLADGPPAVDGPRRLADGPPAPPVDGPRRLADGPPAPPVDGPRRLADGPPVPPVDGSGPRRLADGPADGSGPRPVGDVTGRRFADDGDVVVPDAAPVIADRLGGGASPEPREAIDPASLTTEMEAISDDVKKRREVDHTLARFSAVHDELAEQERLRKERRQKLMPWKADHDEDATEYASPVDAPDDEGPRRRGRTAKHSKIVRTVKVVSLAAAVLVFVSTGLGWGAMFYIDSKFTEIDALNTNSAAVHEAEKQLGDENFLIVGSDTRAGAKPQDGVGDANFEPGARSDVLMLAHIPADRKRMVVVSVPRDLLIKRPQCERWDPSTGQYTGEQLDAEEDVKANEPYAVGGPKCVSKFMTELTGLEINHFISVDFNGFKGMVDAIGTVPVCVPKPMKDDELGVIFDQAGRFEVNGTKALDYVRARKVSGEDKTDYDRVNRQQQFLSSLLRKALSSEILLNPGKLNAFLNAFASSTVGQNIGVNDMLTLAQSLRSLEAGRVTFITIPHETSEGETLSNDDNLELLKEADTKALFQAIIDGTPLPEETPDNTPADPNQAQPTQASAPPPGPKQGRIIDHKGIKIQVRNGDPDNGGAARRATDALRELGYDVVIPGDAPPAEKTVILYGIGAEDAAATLQSSVPGATLQFQANMGGAVQLLIGPGWDEETRAPQAAGGEPGKTSPPEDLAVVNAGKDPCA</sequence>
<evidence type="ECO:0000259" key="3">
    <source>
        <dbReference type="Pfam" id="PF03816"/>
    </source>
</evidence>
<dbReference type="EMBL" id="VFPP01000001">
    <property type="protein sequence ID" value="TQM82261.1"/>
    <property type="molecule type" value="Genomic_DNA"/>
</dbReference>
<dbReference type="Pfam" id="PF03816">
    <property type="entry name" value="LytR_cpsA_psr"/>
    <property type="match status" value="1"/>
</dbReference>
<feature type="compositionally biased region" description="Basic and acidic residues" evidence="2">
    <location>
        <begin position="375"/>
        <end position="385"/>
    </location>
</feature>
<accession>A0A543JHL0</accession>
<feature type="compositionally biased region" description="Pro residues" evidence="2">
    <location>
        <begin position="143"/>
        <end position="155"/>
    </location>
</feature>
<evidence type="ECO:0000313" key="6">
    <source>
        <dbReference type="Proteomes" id="UP000316628"/>
    </source>
</evidence>
<protein>
    <submittedName>
        <fullName evidence="5">LytR family transcriptional attenuator</fullName>
    </submittedName>
</protein>
<gene>
    <name evidence="5" type="ORF">FHX81_4659</name>
</gene>
<dbReference type="Proteomes" id="UP000316628">
    <property type="component" value="Unassembled WGS sequence"/>
</dbReference>
<feature type="region of interest" description="Disordered" evidence="2">
    <location>
        <begin position="1115"/>
        <end position="1147"/>
    </location>
</feature>
<reference evidence="5 6" key="1">
    <citation type="submission" date="2019-06" db="EMBL/GenBank/DDBJ databases">
        <title>Sequencing the genomes of 1000 actinobacteria strains.</title>
        <authorList>
            <person name="Klenk H.-P."/>
        </authorList>
    </citation>
    <scope>NUCLEOTIDE SEQUENCE [LARGE SCALE GENOMIC DNA]</scope>
    <source>
        <strain evidence="5 6">DSM 45456</strain>
    </source>
</reference>
<feature type="compositionally biased region" description="Basic and acidic residues" evidence="2">
    <location>
        <begin position="259"/>
        <end position="273"/>
    </location>
</feature>
<dbReference type="Gene3D" id="3.40.630.190">
    <property type="entry name" value="LCP protein"/>
    <property type="match status" value="1"/>
</dbReference>
<evidence type="ECO:0000256" key="1">
    <source>
        <dbReference type="ARBA" id="ARBA00006068"/>
    </source>
</evidence>
<comment type="similarity">
    <text evidence="1">Belongs to the LytR/CpsA/Psr (LCP) family.</text>
</comment>
<feature type="region of interest" description="Disordered" evidence="2">
    <location>
        <begin position="1"/>
        <end position="538"/>
    </location>
</feature>
<feature type="compositionally biased region" description="Pro residues" evidence="2">
    <location>
        <begin position="412"/>
        <end position="421"/>
    </location>
</feature>